<evidence type="ECO:0000313" key="3">
    <source>
        <dbReference type="Proteomes" id="UP000693970"/>
    </source>
</evidence>
<feature type="transmembrane region" description="Helical" evidence="1">
    <location>
        <begin position="753"/>
        <end position="779"/>
    </location>
</feature>
<name>A0A9K3KTA2_9STRA</name>
<evidence type="ECO:0000313" key="2">
    <source>
        <dbReference type="EMBL" id="KAG7349609.1"/>
    </source>
</evidence>
<keyword evidence="1" id="KW-1133">Transmembrane helix</keyword>
<keyword evidence="1" id="KW-0472">Membrane</keyword>
<proteinExistence type="predicted"/>
<dbReference type="EMBL" id="JAGRRH010000019">
    <property type="protein sequence ID" value="KAG7349609.1"/>
    <property type="molecule type" value="Genomic_DNA"/>
</dbReference>
<gene>
    <name evidence="2" type="ORF">IV203_012206</name>
</gene>
<dbReference type="Proteomes" id="UP000693970">
    <property type="component" value="Unassembled WGS sequence"/>
</dbReference>
<sequence>MFFAINESGDLMHLSSYPRNKSRIIIKPRLVVTVTPIPRSMGKGMARSITPDKIELSTEMEQRQVQSSLLIATPTKCQNAVSSSENDLDNPHTVINSSSHLEIKCKIPPDDTFGVEVEDFEKALDEIGTHWYGYMWTISLGIVSLLDMLATAEPELILWGGCLDTHSMVESSSFCSVWIPFMHWLDKRNFGISFVFSVLWFKLAFNKAEWAKQRACIDKDRDLLLNRKECNNGIKNNETVREPLDPDIVYILEITMNMLFLPVGFYVIIYHFLLGILVDGKGIFEEMEEPLNETIVVAVTEQTYGDLGGATKYEVFTESTRDSLLSAICHHIHLTVWATTVMARAKIRESLRKSAIHMLFRKKVVLRKILGNAIGNPRKFLRNMSSVLRYFRYIKYLAPLIGQLNKLKANIEDMQKKVLQRRVAIKQRRIRALLFRRKSGPVREQEAGTIIQCAWRAHMARRYTQALFLWTQDKKAIAAQKIQSAMRRKLAEARRRILVKKRELKRLELQKMRESEPMNSTDRRRLYQLQDEFTEEAKKVINRTLLLRPNTTFAVMWKLMFVMCICVEILQTALTPLAKPSIVKHSKHDANTVSVRDILAEQLIPKPTAKRVACIAMRKSLLQKLHLKKPDYFVVNSTWYCHEPYSNILDNARDVISLILTPGTVSEWPECEKKRQNFLYRLIKDRTKSHPWYCSELYATLQSIYRQTIDFFIDEFMVILSFICFMDVFVTFFTGEIEPNTGELVPKKFFARWIFPGLLMQLISNPAIGPVSSFVFASVKEIYCIGPRRQTSKNLWWIHGSAALHYFYDVMLNSLPVGILGLYRNNYDAGGPTAATQPTAES</sequence>
<reference evidence="2" key="2">
    <citation type="submission" date="2021-04" db="EMBL/GenBank/DDBJ databases">
        <authorList>
            <person name="Podell S."/>
        </authorList>
    </citation>
    <scope>NUCLEOTIDE SEQUENCE</scope>
    <source>
        <strain evidence="2">Hildebrandi</strain>
    </source>
</reference>
<feature type="transmembrane region" description="Helical" evidence="1">
    <location>
        <begin position="259"/>
        <end position="278"/>
    </location>
</feature>
<dbReference type="AlphaFoldDB" id="A0A9K3KTA2"/>
<protein>
    <submittedName>
        <fullName evidence="2">Uncharacterized protein</fullName>
    </submittedName>
</protein>
<evidence type="ECO:0000256" key="1">
    <source>
        <dbReference type="SAM" id="Phobius"/>
    </source>
</evidence>
<feature type="transmembrane region" description="Helical" evidence="1">
    <location>
        <begin position="711"/>
        <end position="733"/>
    </location>
</feature>
<accession>A0A9K3KTA2</accession>
<keyword evidence="1" id="KW-0812">Transmembrane</keyword>
<dbReference type="PROSITE" id="PS50096">
    <property type="entry name" value="IQ"/>
    <property type="match status" value="1"/>
</dbReference>
<comment type="caution">
    <text evidence="2">The sequence shown here is derived from an EMBL/GenBank/DDBJ whole genome shotgun (WGS) entry which is preliminary data.</text>
</comment>
<reference evidence="2" key="1">
    <citation type="journal article" date="2021" name="Sci. Rep.">
        <title>Diploid genomic architecture of Nitzschia inconspicua, an elite biomass production diatom.</title>
        <authorList>
            <person name="Oliver A."/>
            <person name="Podell S."/>
            <person name="Pinowska A."/>
            <person name="Traller J.C."/>
            <person name="Smith S.R."/>
            <person name="McClure R."/>
            <person name="Beliaev A."/>
            <person name="Bohutskyi P."/>
            <person name="Hill E.A."/>
            <person name="Rabines A."/>
            <person name="Zheng H."/>
            <person name="Allen L.Z."/>
            <person name="Kuo A."/>
            <person name="Grigoriev I.V."/>
            <person name="Allen A.E."/>
            <person name="Hazlebeck D."/>
            <person name="Allen E.E."/>
        </authorList>
    </citation>
    <scope>NUCLEOTIDE SEQUENCE</scope>
    <source>
        <strain evidence="2">Hildebrandi</strain>
    </source>
</reference>
<keyword evidence="3" id="KW-1185">Reference proteome</keyword>
<dbReference type="OrthoDB" id="49049at2759"/>
<organism evidence="2 3">
    <name type="scientific">Nitzschia inconspicua</name>
    <dbReference type="NCBI Taxonomy" id="303405"/>
    <lineage>
        <taxon>Eukaryota</taxon>
        <taxon>Sar</taxon>
        <taxon>Stramenopiles</taxon>
        <taxon>Ochrophyta</taxon>
        <taxon>Bacillariophyta</taxon>
        <taxon>Bacillariophyceae</taxon>
        <taxon>Bacillariophycidae</taxon>
        <taxon>Bacillariales</taxon>
        <taxon>Bacillariaceae</taxon>
        <taxon>Nitzschia</taxon>
    </lineage>
</organism>